<comment type="caution">
    <text evidence="3">The sequence shown here is derived from an EMBL/GenBank/DDBJ whole genome shotgun (WGS) entry which is preliminary data.</text>
</comment>
<dbReference type="OrthoDB" id="9792173at2"/>
<dbReference type="GO" id="GO:0046491">
    <property type="term" value="P:L-methylmalonyl-CoA metabolic process"/>
    <property type="evidence" value="ECO:0007669"/>
    <property type="project" value="TreeGrafter"/>
</dbReference>
<reference evidence="3 4" key="1">
    <citation type="submission" date="2019-06" db="EMBL/GenBank/DDBJ databases">
        <title>Quisquiliibacterium sp. nov., isolated from a maize field.</title>
        <authorList>
            <person name="Lin S.-Y."/>
            <person name="Tsai C.-F."/>
            <person name="Young C.-C."/>
        </authorList>
    </citation>
    <scope>NUCLEOTIDE SEQUENCE [LARGE SCALE GENOMIC DNA]</scope>
    <source>
        <strain evidence="3 4">CC-CFT501</strain>
    </source>
</reference>
<dbReference type="InterPro" id="IPR004360">
    <property type="entry name" value="Glyas_Fos-R_dOase_dom"/>
</dbReference>
<dbReference type="Pfam" id="PF00903">
    <property type="entry name" value="Glyoxalase"/>
    <property type="match status" value="1"/>
</dbReference>
<dbReference type="InterPro" id="IPR051785">
    <property type="entry name" value="MMCE/EMCE_epimerase"/>
</dbReference>
<feature type="domain" description="VOC" evidence="2">
    <location>
        <begin position="140"/>
        <end position="310"/>
    </location>
</feature>
<evidence type="ECO:0000259" key="2">
    <source>
        <dbReference type="PROSITE" id="PS51819"/>
    </source>
</evidence>
<feature type="domain" description="VOC" evidence="2">
    <location>
        <begin position="5"/>
        <end position="127"/>
    </location>
</feature>
<dbReference type="EMBL" id="VDUY01000005">
    <property type="protein sequence ID" value="TXL64589.1"/>
    <property type="molecule type" value="Genomic_DNA"/>
</dbReference>
<evidence type="ECO:0000313" key="4">
    <source>
        <dbReference type="Proteomes" id="UP000321548"/>
    </source>
</evidence>
<evidence type="ECO:0000256" key="1">
    <source>
        <dbReference type="ARBA" id="ARBA00022723"/>
    </source>
</evidence>
<dbReference type="InterPro" id="IPR029068">
    <property type="entry name" value="Glyas_Bleomycin-R_OHBP_Dase"/>
</dbReference>
<dbReference type="PANTHER" id="PTHR43048">
    <property type="entry name" value="METHYLMALONYL-COA EPIMERASE"/>
    <property type="match status" value="1"/>
</dbReference>
<dbReference type="PANTHER" id="PTHR43048:SF3">
    <property type="entry name" value="METHYLMALONYL-COA EPIMERASE, MITOCHONDRIAL"/>
    <property type="match status" value="1"/>
</dbReference>
<dbReference type="InterPro" id="IPR037523">
    <property type="entry name" value="VOC_core"/>
</dbReference>
<gene>
    <name evidence="3" type="ORF">FHP08_12605</name>
</gene>
<accession>A0A5C8NTF7</accession>
<organism evidence="3 4">
    <name type="scientific">Zeimonas arvi</name>
    <dbReference type="NCBI Taxonomy" id="2498847"/>
    <lineage>
        <taxon>Bacteria</taxon>
        <taxon>Pseudomonadati</taxon>
        <taxon>Pseudomonadota</taxon>
        <taxon>Betaproteobacteria</taxon>
        <taxon>Burkholderiales</taxon>
        <taxon>Burkholderiaceae</taxon>
        <taxon>Zeimonas</taxon>
    </lineage>
</organism>
<keyword evidence="4" id="KW-1185">Reference proteome</keyword>
<dbReference type="SUPFAM" id="SSF54593">
    <property type="entry name" value="Glyoxalase/Bleomycin resistance protein/Dihydroxybiphenyl dioxygenase"/>
    <property type="match status" value="2"/>
</dbReference>
<dbReference type="GO" id="GO:0046872">
    <property type="term" value="F:metal ion binding"/>
    <property type="evidence" value="ECO:0007669"/>
    <property type="project" value="UniProtKB-KW"/>
</dbReference>
<name>A0A5C8NTF7_9BURK</name>
<dbReference type="RefSeq" id="WP_147704838.1">
    <property type="nucleotide sequence ID" value="NZ_VDUY01000005.1"/>
</dbReference>
<protein>
    <recommendedName>
        <fullName evidence="2">VOC domain-containing protein</fullName>
    </recommendedName>
</protein>
<dbReference type="Gene3D" id="3.10.180.10">
    <property type="entry name" value="2,3-Dihydroxybiphenyl 1,2-Dioxygenase, domain 1"/>
    <property type="match status" value="2"/>
</dbReference>
<dbReference type="GO" id="GO:0004493">
    <property type="term" value="F:methylmalonyl-CoA epimerase activity"/>
    <property type="evidence" value="ECO:0007669"/>
    <property type="project" value="TreeGrafter"/>
</dbReference>
<proteinExistence type="predicted"/>
<dbReference type="Pfam" id="PF13669">
    <property type="entry name" value="Glyoxalase_4"/>
    <property type="match status" value="1"/>
</dbReference>
<keyword evidence="1" id="KW-0479">Metal-binding</keyword>
<sequence length="311" mass="33095">MATGKLAYIALVSNDVDATCTVLGKHLGLPRNDLQGASGGATVPVFSIGRSALAVFAPGDPMVDGHERPGLHHMALAVDDLDRAIGQLQGTGLAPVAGTPVHGLGGRERYLLPPERTCGLRTCLTRPLELAPHPAGIIERIDHVGVASTDVRAAEAVFSGKLGFEVESRQTDMEVSMAIESFTSDKYGVVYHNRKPEPVGGLRVVFITVGDCELEFLANFDPRQSGEVEHGRPGDTRQDQGAITRFVQSRGQGLHHLALKAPDIDATLSRLHQAGVPMIDLTGRPGSRRARIGFAHPKGLGGILMHVVERS</sequence>
<dbReference type="AlphaFoldDB" id="A0A5C8NTF7"/>
<dbReference type="Proteomes" id="UP000321548">
    <property type="component" value="Unassembled WGS sequence"/>
</dbReference>
<dbReference type="PROSITE" id="PS51819">
    <property type="entry name" value="VOC"/>
    <property type="match status" value="2"/>
</dbReference>
<evidence type="ECO:0000313" key="3">
    <source>
        <dbReference type="EMBL" id="TXL64589.1"/>
    </source>
</evidence>